<dbReference type="EMBL" id="CP011974">
    <property type="protein sequence ID" value="AKO93713.1"/>
    <property type="molecule type" value="Genomic_DNA"/>
</dbReference>
<dbReference type="RefSeq" id="WP_046217759.1">
    <property type="nucleotide sequence ID" value="NZ_CP011974.1"/>
</dbReference>
<dbReference type="AlphaFoldDB" id="A0A0H4KZG3"/>
<reference evidence="7 8" key="1">
    <citation type="journal article" date="2015" name="PLoS ONE">
        <title>Genome Sequence of Bacillus endophyticus and Analysis of Its Companion Mechanism in the Ketogulonigenium vulgare-Bacillus Strain Consortium.</title>
        <authorList>
            <person name="Jia N."/>
            <person name="Du J."/>
            <person name="Ding M.Z."/>
            <person name="Gao F."/>
            <person name="Yuan Y.J."/>
        </authorList>
    </citation>
    <scope>NUCLEOTIDE SEQUENCE [LARGE SCALE GENOMIC DNA]</scope>
    <source>
        <strain evidence="7 8">Hbe603</strain>
    </source>
</reference>
<evidence type="ECO:0000256" key="3">
    <source>
        <dbReference type="ARBA" id="ARBA00023136"/>
    </source>
</evidence>
<name>A0A0H4KZG3_9BACI</name>
<keyword evidence="5" id="KW-0449">Lipoprotein</keyword>
<dbReference type="Pfam" id="PF01547">
    <property type="entry name" value="SBP_bac_1"/>
    <property type="match status" value="1"/>
</dbReference>
<dbReference type="PROSITE" id="PS51257">
    <property type="entry name" value="PROKAR_LIPOPROTEIN"/>
    <property type="match status" value="1"/>
</dbReference>
<gene>
    <name evidence="7" type="ORF">BEH_17525</name>
</gene>
<dbReference type="InterPro" id="IPR050490">
    <property type="entry name" value="Bact_solute-bd_prot1"/>
</dbReference>
<sequence length="410" mass="45985">MKRVLVGMSALMCTFLLTGCGSSGAKEDDVVHLEFFSNKSESIGTYEGMIEKFEKEHPDIDVSLYAPPEAETVLRTRLVKNDLPDVVSLGGNALYSELAQAGILTNYENSSLLNGIQPAYIDMLEELEGSETKGIHGIPYAANANAVIYNKDKMKELNGKVPETWDEFIALLEKAQDAGEIPIYFTLKDAWTGLIPWNAVGGNLQPDSFAEKKSNGEASFESDYEETAQKTKQLLNYGHKHMYGMAYNEGNNAFANGEGLFYLQGNWAIPELLKVNPEANLGVFPLPVSNNPKENELVSGVDVLLSTLKDSKHPKEAEMFLEFMTEEAQSEQYMEEQFAFSVLEGLYPSDPKLAGFRENFESGRITSFPDHYYPVGMGAENLIQEFYYRKNVDAFLKKMDNEWDKIVRRR</sequence>
<dbReference type="InterPro" id="IPR006059">
    <property type="entry name" value="SBP"/>
</dbReference>
<keyword evidence="8" id="KW-1185">Reference proteome</keyword>
<organism evidence="7 8">
    <name type="scientific">Priestia filamentosa</name>
    <dbReference type="NCBI Taxonomy" id="1402861"/>
    <lineage>
        <taxon>Bacteria</taxon>
        <taxon>Bacillati</taxon>
        <taxon>Bacillota</taxon>
        <taxon>Bacilli</taxon>
        <taxon>Bacillales</taxon>
        <taxon>Bacillaceae</taxon>
        <taxon>Priestia</taxon>
    </lineage>
</organism>
<evidence type="ECO:0000256" key="6">
    <source>
        <dbReference type="SAM" id="SignalP"/>
    </source>
</evidence>
<dbReference type="PATRIC" id="fig|135735.6.peg.3726"/>
<evidence type="ECO:0000256" key="4">
    <source>
        <dbReference type="ARBA" id="ARBA00023139"/>
    </source>
</evidence>
<evidence type="ECO:0000256" key="5">
    <source>
        <dbReference type="ARBA" id="ARBA00023288"/>
    </source>
</evidence>
<reference evidence="8" key="2">
    <citation type="submission" date="2015-06" db="EMBL/GenBank/DDBJ databases">
        <title>Genome Sequence of Bacillus endophyticus and Analysis of its Companion Mechanism in the Ketogulonigenium vulgare-Bacillus strain Consortium.</title>
        <authorList>
            <person name="Jia N."/>
            <person name="Du J."/>
            <person name="Ding M.-Z."/>
            <person name="Gao F."/>
            <person name="Yuan Y.-J."/>
        </authorList>
    </citation>
    <scope>NUCLEOTIDE SEQUENCE [LARGE SCALE GENOMIC DNA]</scope>
    <source>
        <strain evidence="8">Hbe603</strain>
    </source>
</reference>
<keyword evidence="4" id="KW-0564">Palmitate</keyword>
<evidence type="ECO:0000313" key="8">
    <source>
        <dbReference type="Proteomes" id="UP000036202"/>
    </source>
</evidence>
<accession>A0A0H4KZG3</accession>
<protein>
    <submittedName>
        <fullName evidence="7">ABC transporter substrate-binding protein</fullName>
    </submittedName>
</protein>
<feature type="chain" id="PRO_5039472596" evidence="6">
    <location>
        <begin position="26"/>
        <end position="410"/>
    </location>
</feature>
<feature type="signal peptide" evidence="6">
    <location>
        <begin position="1"/>
        <end position="25"/>
    </location>
</feature>
<dbReference type="PANTHER" id="PTHR43649">
    <property type="entry name" value="ARABINOSE-BINDING PROTEIN-RELATED"/>
    <property type="match status" value="1"/>
</dbReference>
<dbReference type="KEGG" id="beo:BEH_17525"/>
<keyword evidence="1" id="KW-1003">Cell membrane</keyword>
<evidence type="ECO:0000313" key="7">
    <source>
        <dbReference type="EMBL" id="AKO93713.1"/>
    </source>
</evidence>
<proteinExistence type="predicted"/>
<dbReference type="Proteomes" id="UP000036202">
    <property type="component" value="Chromosome"/>
</dbReference>
<dbReference type="SUPFAM" id="SSF53850">
    <property type="entry name" value="Periplasmic binding protein-like II"/>
    <property type="match status" value="1"/>
</dbReference>
<keyword evidence="2 6" id="KW-0732">Signal</keyword>
<dbReference type="Gene3D" id="3.40.190.10">
    <property type="entry name" value="Periplasmic binding protein-like II"/>
    <property type="match status" value="2"/>
</dbReference>
<evidence type="ECO:0000256" key="2">
    <source>
        <dbReference type="ARBA" id="ARBA00022729"/>
    </source>
</evidence>
<evidence type="ECO:0000256" key="1">
    <source>
        <dbReference type="ARBA" id="ARBA00022475"/>
    </source>
</evidence>
<keyword evidence="3" id="KW-0472">Membrane</keyword>
<dbReference type="OrthoDB" id="9798191at2"/>
<dbReference type="PANTHER" id="PTHR43649:SF33">
    <property type="entry name" value="POLYGALACTURONAN_RHAMNOGALACTURONAN-BINDING PROTEIN YTCQ"/>
    <property type="match status" value="1"/>
</dbReference>